<dbReference type="AlphaFoldDB" id="A0A3M7T3E4"/>
<protein>
    <submittedName>
        <fullName evidence="1">Uncharacterized protein</fullName>
    </submittedName>
</protein>
<organism evidence="1 2">
    <name type="scientific">Brachionus plicatilis</name>
    <name type="common">Marine rotifer</name>
    <name type="synonym">Brachionus muelleri</name>
    <dbReference type="NCBI Taxonomy" id="10195"/>
    <lineage>
        <taxon>Eukaryota</taxon>
        <taxon>Metazoa</taxon>
        <taxon>Spiralia</taxon>
        <taxon>Gnathifera</taxon>
        <taxon>Rotifera</taxon>
        <taxon>Eurotatoria</taxon>
        <taxon>Monogononta</taxon>
        <taxon>Pseudotrocha</taxon>
        <taxon>Ploima</taxon>
        <taxon>Brachionidae</taxon>
        <taxon>Brachionus</taxon>
    </lineage>
</organism>
<dbReference type="Proteomes" id="UP000276133">
    <property type="component" value="Unassembled WGS sequence"/>
</dbReference>
<name>A0A3M7T3E4_BRAPC</name>
<reference evidence="1 2" key="1">
    <citation type="journal article" date="2018" name="Sci. Rep.">
        <title>Genomic signatures of local adaptation to the degree of environmental predictability in rotifers.</title>
        <authorList>
            <person name="Franch-Gras L."/>
            <person name="Hahn C."/>
            <person name="Garcia-Roger E.M."/>
            <person name="Carmona M.J."/>
            <person name="Serra M."/>
            <person name="Gomez A."/>
        </authorList>
    </citation>
    <scope>NUCLEOTIDE SEQUENCE [LARGE SCALE GENOMIC DNA]</scope>
    <source>
        <strain evidence="1">HYR1</strain>
    </source>
</reference>
<sequence length="150" mass="16352">MAGQKNPGFQAKFSGYLNHVIGEQFCLLQLVHKGSSTNLYIQNQCIQVFNCFFGHYGTSYEWNAVNSACNVSGCLTLKPGMDSSLSSVPPVKPRPRPLIIGILRPHAAKAGAKGSEILSPTPPVLCLSTTKLRCFLKLKRAPLFIIESVM</sequence>
<dbReference type="EMBL" id="REGN01000353">
    <property type="protein sequence ID" value="RNA42541.1"/>
    <property type="molecule type" value="Genomic_DNA"/>
</dbReference>
<gene>
    <name evidence="1" type="ORF">BpHYR1_000973</name>
</gene>
<accession>A0A3M7T3E4</accession>
<keyword evidence="2" id="KW-1185">Reference proteome</keyword>
<proteinExistence type="predicted"/>
<evidence type="ECO:0000313" key="1">
    <source>
        <dbReference type="EMBL" id="RNA42541.1"/>
    </source>
</evidence>
<evidence type="ECO:0000313" key="2">
    <source>
        <dbReference type="Proteomes" id="UP000276133"/>
    </source>
</evidence>
<comment type="caution">
    <text evidence="1">The sequence shown here is derived from an EMBL/GenBank/DDBJ whole genome shotgun (WGS) entry which is preliminary data.</text>
</comment>